<accession>A0AAN4JB82</accession>
<sequence length="63" mass="6991">MKKTTLSKIVSVRGGALRIAKLLNIQPSAVQKAVEVGRNITIIEHDDGKVEGYEVRPFPFKSR</sequence>
<dbReference type="SUPFAM" id="SSF47413">
    <property type="entry name" value="lambda repressor-like DNA-binding domains"/>
    <property type="match status" value="1"/>
</dbReference>
<dbReference type="Proteomes" id="UP001169574">
    <property type="component" value="Unassembled WGS sequence"/>
</dbReference>
<dbReference type="InterPro" id="IPR010982">
    <property type="entry name" value="Lambda_DNA-bd_dom_sf"/>
</dbReference>
<dbReference type="EMBL" id="ABLGCN030000001">
    <property type="protein sequence ID" value="EMM7456158.1"/>
    <property type="molecule type" value="Genomic_DNA"/>
</dbReference>
<dbReference type="GO" id="GO:0003677">
    <property type="term" value="F:DNA binding"/>
    <property type="evidence" value="ECO:0007669"/>
    <property type="project" value="InterPro"/>
</dbReference>
<dbReference type="Gene3D" id="1.10.260.40">
    <property type="entry name" value="lambda repressor-like DNA-binding domains"/>
    <property type="match status" value="1"/>
</dbReference>
<protein>
    <submittedName>
        <fullName evidence="1">Cro/Cl family transcriptional regulator</fullName>
    </submittedName>
</protein>
<name>A0AAN4JB82_CITFR</name>
<evidence type="ECO:0000313" key="1">
    <source>
        <dbReference type="EMBL" id="EMM7456158.1"/>
    </source>
</evidence>
<proteinExistence type="predicted"/>
<organism evidence="1 2">
    <name type="scientific">Citrobacter freundii</name>
    <dbReference type="NCBI Taxonomy" id="546"/>
    <lineage>
        <taxon>Bacteria</taxon>
        <taxon>Pseudomonadati</taxon>
        <taxon>Pseudomonadota</taxon>
        <taxon>Gammaproteobacteria</taxon>
        <taxon>Enterobacterales</taxon>
        <taxon>Enterobacteriaceae</taxon>
        <taxon>Citrobacter</taxon>
        <taxon>Citrobacter freundii complex</taxon>
    </lineage>
</organism>
<comment type="caution">
    <text evidence="1">The sequence shown here is derived from an EMBL/GenBank/DDBJ whole genome shotgun (WGS) entry which is preliminary data.</text>
</comment>
<gene>
    <name evidence="1" type="ORF">P7U51_000610</name>
</gene>
<dbReference type="InterPro" id="IPR000655">
    <property type="entry name" value="Cro-like"/>
</dbReference>
<dbReference type="Pfam" id="PF09048">
    <property type="entry name" value="Cro"/>
    <property type="match status" value="1"/>
</dbReference>
<evidence type="ECO:0000313" key="2">
    <source>
        <dbReference type="Proteomes" id="UP001169574"/>
    </source>
</evidence>
<dbReference type="GO" id="GO:0006355">
    <property type="term" value="P:regulation of DNA-templated transcription"/>
    <property type="evidence" value="ECO:0007669"/>
    <property type="project" value="InterPro"/>
</dbReference>
<dbReference type="RefSeq" id="WP_102190836.1">
    <property type="nucleotide sequence ID" value="NZ_JAREML010000015.1"/>
</dbReference>
<reference evidence="1" key="1">
    <citation type="submission" date="2024-02" db="EMBL/GenBank/DDBJ databases">
        <authorList>
            <consortium name="Clinical and Environmental Microbiology Branch: Whole genome sequencing antimicrobial resistance pathogens in the healthcare setting"/>
        </authorList>
    </citation>
    <scope>NUCLEOTIDE SEQUENCE</scope>
    <source>
        <strain evidence="1">Whole organism</strain>
    </source>
</reference>
<dbReference type="AlphaFoldDB" id="A0AAN4JB82"/>